<gene>
    <name evidence="6" type="ORF">ACFQMA_16780</name>
</gene>
<dbReference type="PROSITE" id="PS51318">
    <property type="entry name" value="TAT"/>
    <property type="match status" value="1"/>
</dbReference>
<evidence type="ECO:0000256" key="2">
    <source>
        <dbReference type="ARBA" id="ARBA00022729"/>
    </source>
</evidence>
<dbReference type="PANTHER" id="PTHR43649">
    <property type="entry name" value="ARABINOSE-BINDING PROTEIN-RELATED"/>
    <property type="match status" value="1"/>
</dbReference>
<proteinExistence type="predicted"/>
<evidence type="ECO:0000256" key="5">
    <source>
        <dbReference type="ARBA" id="ARBA00023288"/>
    </source>
</evidence>
<dbReference type="InterPro" id="IPR006059">
    <property type="entry name" value="SBP"/>
</dbReference>
<keyword evidence="3" id="KW-0472">Membrane</keyword>
<evidence type="ECO:0000256" key="4">
    <source>
        <dbReference type="ARBA" id="ARBA00023139"/>
    </source>
</evidence>
<keyword evidence="4" id="KW-0564">Palmitate</keyword>
<dbReference type="PROSITE" id="PS51257">
    <property type="entry name" value="PROKAR_LIPOPROTEIN"/>
    <property type="match status" value="1"/>
</dbReference>
<accession>A0ABD5Y3M6</accession>
<evidence type="ECO:0000313" key="7">
    <source>
        <dbReference type="Proteomes" id="UP001596432"/>
    </source>
</evidence>
<dbReference type="GeneID" id="78821794"/>
<name>A0ABD5Y3M6_9EURY</name>
<evidence type="ECO:0000313" key="6">
    <source>
        <dbReference type="EMBL" id="MFC7141481.1"/>
    </source>
</evidence>
<sequence>MAGQRESRRAFLAAAAGASASLAGCARGALARRSATASSRDLADRIVFYNAGDLQFDPGTRRNIERFEAETGITVEVPEVPWPDLKTTLTTVWNNRSSRIDVWNGPTWWLADFVQSGWLEPLDLPASHMEKFPQNLRDLVTFDGRVYMAPQLGKWGTFLYDSDYLDRLGYDHPPRTWTELLETGEMLTGDERAGFAVPWANKDVFTFKQFLYQAGGQLFDGNEPVFVEEGSVALEFLRRLGDRGVLPADAMELGQPGVRRAFIDGRLATVESWTPLGARTLDADGWDADRLGTAKPPAGPASRATFQDTNGIGVSAFSQRKRAAKLFAEFMTTTESAKRDMLVEGNPSVVPAVYDDPEVRDQYPNGLLEDMRYNLEHAKSETYLAQSRVDAYLSEQITPAMRGRKGPETALEDAAANIRQLYSSMGLL</sequence>
<dbReference type="PANTHER" id="PTHR43649:SF33">
    <property type="entry name" value="POLYGALACTURONAN_RHAMNOGALACTURONAN-BINDING PROTEIN YTCQ"/>
    <property type="match status" value="1"/>
</dbReference>
<keyword evidence="7" id="KW-1185">Reference proteome</keyword>
<dbReference type="Gene3D" id="3.40.190.10">
    <property type="entry name" value="Periplasmic binding protein-like II"/>
    <property type="match status" value="2"/>
</dbReference>
<dbReference type="AlphaFoldDB" id="A0ABD5Y3M6"/>
<organism evidence="6 7">
    <name type="scientific">Halosimplex aquaticum</name>
    <dbReference type="NCBI Taxonomy" id="3026162"/>
    <lineage>
        <taxon>Archaea</taxon>
        <taxon>Methanobacteriati</taxon>
        <taxon>Methanobacteriota</taxon>
        <taxon>Stenosarchaea group</taxon>
        <taxon>Halobacteria</taxon>
        <taxon>Halobacteriales</taxon>
        <taxon>Haloarculaceae</taxon>
        <taxon>Halosimplex</taxon>
    </lineage>
</organism>
<dbReference type="InterPro" id="IPR050490">
    <property type="entry name" value="Bact_solute-bd_prot1"/>
</dbReference>
<dbReference type="RefSeq" id="WP_274322561.1">
    <property type="nucleotide sequence ID" value="NZ_CP118158.1"/>
</dbReference>
<evidence type="ECO:0000256" key="3">
    <source>
        <dbReference type="ARBA" id="ARBA00023136"/>
    </source>
</evidence>
<dbReference type="Proteomes" id="UP001596432">
    <property type="component" value="Unassembled WGS sequence"/>
</dbReference>
<protein>
    <submittedName>
        <fullName evidence="6">Extracellular solute-binding protein</fullName>
    </submittedName>
</protein>
<evidence type="ECO:0000256" key="1">
    <source>
        <dbReference type="ARBA" id="ARBA00022475"/>
    </source>
</evidence>
<keyword evidence="1" id="KW-1003">Cell membrane</keyword>
<dbReference type="Pfam" id="PF13416">
    <property type="entry name" value="SBP_bac_8"/>
    <property type="match status" value="1"/>
</dbReference>
<comment type="caution">
    <text evidence="6">The sequence shown here is derived from an EMBL/GenBank/DDBJ whole genome shotgun (WGS) entry which is preliminary data.</text>
</comment>
<reference evidence="6 7" key="1">
    <citation type="journal article" date="2019" name="Int. J. Syst. Evol. Microbiol.">
        <title>The Global Catalogue of Microorganisms (GCM) 10K type strain sequencing project: providing services to taxonomists for standard genome sequencing and annotation.</title>
        <authorList>
            <consortium name="The Broad Institute Genomics Platform"/>
            <consortium name="The Broad Institute Genome Sequencing Center for Infectious Disease"/>
            <person name="Wu L."/>
            <person name="Ma J."/>
        </authorList>
    </citation>
    <scope>NUCLEOTIDE SEQUENCE [LARGE SCALE GENOMIC DNA]</scope>
    <source>
        <strain evidence="6 7">XZYJT29</strain>
    </source>
</reference>
<keyword evidence="2" id="KW-0732">Signal</keyword>
<dbReference type="SUPFAM" id="SSF53850">
    <property type="entry name" value="Periplasmic binding protein-like II"/>
    <property type="match status" value="1"/>
</dbReference>
<dbReference type="EMBL" id="JBHTAS010000001">
    <property type="protein sequence ID" value="MFC7141481.1"/>
    <property type="molecule type" value="Genomic_DNA"/>
</dbReference>
<dbReference type="InterPro" id="IPR006311">
    <property type="entry name" value="TAT_signal"/>
</dbReference>
<keyword evidence="5" id="KW-0449">Lipoprotein</keyword>